<proteinExistence type="predicted"/>
<sequence length="126" mass="14758">MHFSPQQSGQDNVHAMHSKEGALLLLHRGIIHRPRKFLYQMLRRIVCNYFAKCALVAMLVKESKIHDNPSGNASGVKKRVKKRRRRNGESVKIKRVKKRRHNGESVKIKRVKKRRRRNGESVKIET</sequence>
<evidence type="ECO:0000313" key="1">
    <source>
        <dbReference type="EMBL" id="KAI3740746.1"/>
    </source>
</evidence>
<keyword evidence="2" id="KW-1185">Reference proteome</keyword>
<organism evidence="1 2">
    <name type="scientific">Cichorium intybus</name>
    <name type="common">Chicory</name>
    <dbReference type="NCBI Taxonomy" id="13427"/>
    <lineage>
        <taxon>Eukaryota</taxon>
        <taxon>Viridiplantae</taxon>
        <taxon>Streptophyta</taxon>
        <taxon>Embryophyta</taxon>
        <taxon>Tracheophyta</taxon>
        <taxon>Spermatophyta</taxon>
        <taxon>Magnoliopsida</taxon>
        <taxon>eudicotyledons</taxon>
        <taxon>Gunneridae</taxon>
        <taxon>Pentapetalae</taxon>
        <taxon>asterids</taxon>
        <taxon>campanulids</taxon>
        <taxon>Asterales</taxon>
        <taxon>Asteraceae</taxon>
        <taxon>Cichorioideae</taxon>
        <taxon>Cichorieae</taxon>
        <taxon>Cichoriinae</taxon>
        <taxon>Cichorium</taxon>
    </lineage>
</organism>
<accession>A0ACB9D2K9</accession>
<dbReference type="EMBL" id="CM042013">
    <property type="protein sequence ID" value="KAI3740746.1"/>
    <property type="molecule type" value="Genomic_DNA"/>
</dbReference>
<name>A0ACB9D2K9_CICIN</name>
<dbReference type="Proteomes" id="UP001055811">
    <property type="component" value="Linkage Group LG05"/>
</dbReference>
<reference evidence="1 2" key="2">
    <citation type="journal article" date="2022" name="Mol. Ecol. Resour.">
        <title>The genomes of chicory, endive, great burdock and yacon provide insights into Asteraceae paleo-polyploidization history and plant inulin production.</title>
        <authorList>
            <person name="Fan W."/>
            <person name="Wang S."/>
            <person name="Wang H."/>
            <person name="Wang A."/>
            <person name="Jiang F."/>
            <person name="Liu H."/>
            <person name="Zhao H."/>
            <person name="Xu D."/>
            <person name="Zhang Y."/>
        </authorList>
    </citation>
    <scope>NUCLEOTIDE SEQUENCE [LARGE SCALE GENOMIC DNA]</scope>
    <source>
        <strain evidence="2">cv. Punajuju</strain>
        <tissue evidence="1">Leaves</tissue>
    </source>
</reference>
<protein>
    <submittedName>
        <fullName evidence="1">Uncharacterized protein</fullName>
    </submittedName>
</protein>
<evidence type="ECO:0000313" key="2">
    <source>
        <dbReference type="Proteomes" id="UP001055811"/>
    </source>
</evidence>
<gene>
    <name evidence="1" type="ORF">L2E82_31219</name>
</gene>
<comment type="caution">
    <text evidence="1">The sequence shown here is derived from an EMBL/GenBank/DDBJ whole genome shotgun (WGS) entry which is preliminary data.</text>
</comment>
<reference evidence="2" key="1">
    <citation type="journal article" date="2022" name="Mol. Ecol. Resour.">
        <title>The genomes of chicory, endive, great burdock and yacon provide insights into Asteraceae palaeo-polyploidization history and plant inulin production.</title>
        <authorList>
            <person name="Fan W."/>
            <person name="Wang S."/>
            <person name="Wang H."/>
            <person name="Wang A."/>
            <person name="Jiang F."/>
            <person name="Liu H."/>
            <person name="Zhao H."/>
            <person name="Xu D."/>
            <person name="Zhang Y."/>
        </authorList>
    </citation>
    <scope>NUCLEOTIDE SEQUENCE [LARGE SCALE GENOMIC DNA]</scope>
    <source>
        <strain evidence="2">cv. Punajuju</strain>
    </source>
</reference>